<dbReference type="PANTHER" id="PTHR43214">
    <property type="entry name" value="TWO-COMPONENT RESPONSE REGULATOR"/>
    <property type="match status" value="1"/>
</dbReference>
<dbReference type="EMBL" id="FOFT01000012">
    <property type="protein sequence ID" value="SES37373.1"/>
    <property type="molecule type" value="Genomic_DNA"/>
</dbReference>
<dbReference type="PROSITE" id="PS50110">
    <property type="entry name" value="RESPONSE_REGULATORY"/>
    <property type="match status" value="1"/>
</dbReference>
<dbReference type="SUPFAM" id="SSF52172">
    <property type="entry name" value="CheY-like"/>
    <property type="match status" value="1"/>
</dbReference>
<dbReference type="InterPro" id="IPR000792">
    <property type="entry name" value="Tscrpt_reg_LuxR_C"/>
</dbReference>
<keyword evidence="2" id="KW-0597">Phosphoprotein</keyword>
<dbReference type="SMART" id="SM00421">
    <property type="entry name" value="HTH_LUXR"/>
    <property type="match status" value="1"/>
</dbReference>
<dbReference type="GO" id="GO:0003677">
    <property type="term" value="F:DNA binding"/>
    <property type="evidence" value="ECO:0007669"/>
    <property type="project" value="UniProtKB-KW"/>
</dbReference>
<dbReference type="InterPro" id="IPR001789">
    <property type="entry name" value="Sig_transdc_resp-reg_receiver"/>
</dbReference>
<organism evidence="5 6">
    <name type="scientific">Lentzea flaviverrucosa</name>
    <dbReference type="NCBI Taxonomy" id="200379"/>
    <lineage>
        <taxon>Bacteria</taxon>
        <taxon>Bacillati</taxon>
        <taxon>Actinomycetota</taxon>
        <taxon>Actinomycetes</taxon>
        <taxon>Pseudonocardiales</taxon>
        <taxon>Pseudonocardiaceae</taxon>
        <taxon>Lentzea</taxon>
    </lineage>
</organism>
<dbReference type="Gene3D" id="3.40.50.2300">
    <property type="match status" value="1"/>
</dbReference>
<evidence type="ECO:0000259" key="3">
    <source>
        <dbReference type="PROSITE" id="PS50043"/>
    </source>
</evidence>
<dbReference type="AlphaFoldDB" id="A0A1H9WVC4"/>
<reference evidence="6" key="1">
    <citation type="submission" date="2016-10" db="EMBL/GenBank/DDBJ databases">
        <authorList>
            <person name="Varghese N."/>
            <person name="Submissions S."/>
        </authorList>
    </citation>
    <scope>NUCLEOTIDE SEQUENCE [LARGE SCALE GENOMIC DNA]</scope>
    <source>
        <strain evidence="6">CGMCC 4.578</strain>
    </source>
</reference>
<dbReference type="CDD" id="cd06170">
    <property type="entry name" value="LuxR_C_like"/>
    <property type="match status" value="1"/>
</dbReference>
<evidence type="ECO:0000256" key="2">
    <source>
        <dbReference type="PROSITE-ProRule" id="PRU00169"/>
    </source>
</evidence>
<dbReference type="Pfam" id="PF00196">
    <property type="entry name" value="GerE"/>
    <property type="match status" value="1"/>
</dbReference>
<dbReference type="GO" id="GO:0006355">
    <property type="term" value="P:regulation of DNA-templated transcription"/>
    <property type="evidence" value="ECO:0007669"/>
    <property type="project" value="InterPro"/>
</dbReference>
<evidence type="ECO:0000313" key="6">
    <source>
        <dbReference type="Proteomes" id="UP000199028"/>
    </source>
</evidence>
<keyword evidence="1 5" id="KW-0238">DNA-binding</keyword>
<gene>
    <name evidence="5" type="ORF">SAMN05216195_112226</name>
</gene>
<evidence type="ECO:0000256" key="1">
    <source>
        <dbReference type="ARBA" id="ARBA00023125"/>
    </source>
</evidence>
<dbReference type="InterPro" id="IPR011006">
    <property type="entry name" value="CheY-like_superfamily"/>
</dbReference>
<dbReference type="GO" id="GO:0000160">
    <property type="term" value="P:phosphorelay signal transduction system"/>
    <property type="evidence" value="ECO:0007669"/>
    <property type="project" value="InterPro"/>
</dbReference>
<dbReference type="Proteomes" id="UP000199028">
    <property type="component" value="Unassembled WGS sequence"/>
</dbReference>
<proteinExistence type="predicted"/>
<evidence type="ECO:0000259" key="4">
    <source>
        <dbReference type="PROSITE" id="PS50110"/>
    </source>
</evidence>
<dbReference type="RefSeq" id="WP_114773811.1">
    <property type="nucleotide sequence ID" value="NZ_FOFT01000012.1"/>
</dbReference>
<dbReference type="InterPro" id="IPR016032">
    <property type="entry name" value="Sig_transdc_resp-reg_C-effctor"/>
</dbReference>
<feature type="domain" description="Response regulatory" evidence="4">
    <location>
        <begin position="3"/>
        <end position="112"/>
    </location>
</feature>
<protein>
    <submittedName>
        <fullName evidence="5">DNA-binding response regulator, NarL/FixJ family, contains REC and HTH domains</fullName>
    </submittedName>
</protein>
<accession>A0A1H9WVC4</accession>
<dbReference type="OrthoDB" id="3176919at2"/>
<sequence length="201" mass="21697">MIKVHVVESSPVYLAGLSTVLTENGLNVIGTALDWDGGVPWRADLLLVDPQALSRASLSEVVSSTAGIAPVLLLSQDIDDELAAAYLNAGVRGAVDRRASTENIVDAARTVANGGQYWQERQKRQDVAAGPQDDSLSPRERQVLRQIARGLTHSQIATRLGISRHTVDTYVKRIRSKLDLGNKAELTRAAVLSDHLERVSG</sequence>
<dbReference type="PRINTS" id="PR00038">
    <property type="entry name" value="HTHLUXR"/>
</dbReference>
<name>A0A1H9WVC4_9PSEU</name>
<dbReference type="SUPFAM" id="SSF46894">
    <property type="entry name" value="C-terminal effector domain of the bipartite response regulators"/>
    <property type="match status" value="1"/>
</dbReference>
<dbReference type="PROSITE" id="PS50043">
    <property type="entry name" value="HTH_LUXR_2"/>
    <property type="match status" value="1"/>
</dbReference>
<keyword evidence="6" id="KW-1185">Reference proteome</keyword>
<evidence type="ECO:0000313" key="5">
    <source>
        <dbReference type="EMBL" id="SES37373.1"/>
    </source>
</evidence>
<dbReference type="InterPro" id="IPR039420">
    <property type="entry name" value="WalR-like"/>
</dbReference>
<feature type="domain" description="HTH luxR-type" evidence="3">
    <location>
        <begin position="129"/>
        <end position="194"/>
    </location>
</feature>
<feature type="modified residue" description="4-aspartylphosphate" evidence="2">
    <location>
        <position position="49"/>
    </location>
</feature>